<keyword evidence="15 19" id="KW-0131">Cell cycle</keyword>
<dbReference type="Gene3D" id="3.30.43.10">
    <property type="entry name" value="Uridine Diphospho-n-acetylenolpyruvylglucosamine Reductase, domain 2"/>
    <property type="match status" value="1"/>
</dbReference>
<dbReference type="PANTHER" id="PTHR21071:SF4">
    <property type="entry name" value="UDP-N-ACETYLENOLPYRUVOYLGLUCOSAMINE REDUCTASE"/>
    <property type="match status" value="1"/>
</dbReference>
<dbReference type="Gene3D" id="3.30.465.10">
    <property type="match status" value="1"/>
</dbReference>
<evidence type="ECO:0000256" key="17">
    <source>
        <dbReference type="ARBA" id="ARBA00031026"/>
    </source>
</evidence>
<evidence type="ECO:0000256" key="16">
    <source>
        <dbReference type="ARBA" id="ARBA00023316"/>
    </source>
</evidence>
<evidence type="ECO:0000256" key="15">
    <source>
        <dbReference type="ARBA" id="ARBA00023306"/>
    </source>
</evidence>
<feature type="active site" description="Proton donor" evidence="19">
    <location>
        <position position="240"/>
    </location>
</feature>
<dbReference type="GO" id="GO:0071949">
    <property type="term" value="F:FAD binding"/>
    <property type="evidence" value="ECO:0007669"/>
    <property type="project" value="InterPro"/>
</dbReference>
<dbReference type="Proteomes" id="UP000239532">
    <property type="component" value="Unassembled WGS sequence"/>
</dbReference>
<dbReference type="InterPro" id="IPR003170">
    <property type="entry name" value="MurB"/>
</dbReference>
<dbReference type="GO" id="GO:0009252">
    <property type="term" value="P:peptidoglycan biosynthetic process"/>
    <property type="evidence" value="ECO:0007669"/>
    <property type="project" value="UniProtKB-UniRule"/>
</dbReference>
<dbReference type="UniPathway" id="UPA00219"/>
<dbReference type="AlphaFoldDB" id="A0A2S9WXP3"/>
<dbReference type="NCBIfam" id="TIGR00179">
    <property type="entry name" value="murB"/>
    <property type="match status" value="1"/>
</dbReference>
<dbReference type="Pfam" id="PF01565">
    <property type="entry name" value="FAD_binding_4"/>
    <property type="match status" value="1"/>
</dbReference>
<dbReference type="InterPro" id="IPR016169">
    <property type="entry name" value="FAD-bd_PCMH_sub2"/>
</dbReference>
<dbReference type="SUPFAM" id="SSF56194">
    <property type="entry name" value="Uridine diphospho-N-Acetylenolpyruvylglucosamine reductase, MurB, C-terminal domain"/>
    <property type="match status" value="1"/>
</dbReference>
<dbReference type="NCBIfam" id="NF000755">
    <property type="entry name" value="PRK00046.1"/>
    <property type="match status" value="1"/>
</dbReference>
<evidence type="ECO:0000256" key="3">
    <source>
        <dbReference type="ARBA" id="ARBA00004496"/>
    </source>
</evidence>
<evidence type="ECO:0000256" key="18">
    <source>
        <dbReference type="ARBA" id="ARBA00048914"/>
    </source>
</evidence>
<feature type="domain" description="FAD-binding PCMH-type" evidence="20">
    <location>
        <begin position="17"/>
        <end position="186"/>
    </location>
</feature>
<accession>A0A2S9WXP3</accession>
<dbReference type="Gene3D" id="3.90.78.10">
    <property type="entry name" value="UDP-N-acetylenolpyruvoylglucosamine reductase, C-terminal domain"/>
    <property type="match status" value="1"/>
</dbReference>
<comment type="catalytic activity">
    <reaction evidence="18 19">
        <text>UDP-N-acetyl-alpha-D-muramate + NADP(+) = UDP-N-acetyl-3-O-(1-carboxyvinyl)-alpha-D-glucosamine + NADPH + H(+)</text>
        <dbReference type="Rhea" id="RHEA:12248"/>
        <dbReference type="ChEBI" id="CHEBI:15378"/>
        <dbReference type="ChEBI" id="CHEBI:57783"/>
        <dbReference type="ChEBI" id="CHEBI:58349"/>
        <dbReference type="ChEBI" id="CHEBI:68483"/>
        <dbReference type="ChEBI" id="CHEBI:70757"/>
        <dbReference type="EC" id="1.3.1.98"/>
    </reaction>
</comment>
<comment type="pathway">
    <text evidence="4 19">Cell wall biogenesis; peptidoglycan biosynthesis.</text>
</comment>
<keyword evidence="7 19" id="KW-0963">Cytoplasm</keyword>
<keyword evidence="13 19" id="KW-0573">Peptidoglycan synthesis</keyword>
<keyword evidence="16 19" id="KW-0961">Cell wall biogenesis/degradation</keyword>
<dbReference type="SUPFAM" id="SSF56176">
    <property type="entry name" value="FAD-binding/transporter-associated domain-like"/>
    <property type="match status" value="1"/>
</dbReference>
<dbReference type="GO" id="GO:0008360">
    <property type="term" value="P:regulation of cell shape"/>
    <property type="evidence" value="ECO:0007669"/>
    <property type="project" value="UniProtKB-KW"/>
</dbReference>
<keyword evidence="11 19" id="KW-0521">NADP</keyword>
<dbReference type="PROSITE" id="PS51387">
    <property type="entry name" value="FAD_PCMH"/>
    <property type="match status" value="1"/>
</dbReference>
<dbReference type="GO" id="GO:0071555">
    <property type="term" value="P:cell wall organization"/>
    <property type="evidence" value="ECO:0007669"/>
    <property type="project" value="UniProtKB-KW"/>
</dbReference>
<comment type="similarity">
    <text evidence="19">Belongs to the MurB family.</text>
</comment>
<dbReference type="InterPro" id="IPR036318">
    <property type="entry name" value="FAD-bd_PCMH-like_sf"/>
</dbReference>
<evidence type="ECO:0000256" key="1">
    <source>
        <dbReference type="ARBA" id="ARBA00001974"/>
    </source>
</evidence>
<reference evidence="21 22" key="1">
    <citation type="submission" date="2016-11" db="EMBL/GenBank/DDBJ databases">
        <title>Trade-off between light-utilization and light-protection in marine flavobacteria.</title>
        <authorList>
            <person name="Kumagai Y."/>
        </authorList>
    </citation>
    <scope>NUCLEOTIDE SEQUENCE [LARGE SCALE GENOMIC DNA]</scope>
    <source>
        <strain evidence="21 22">JCM 17109</strain>
    </source>
</reference>
<evidence type="ECO:0000256" key="19">
    <source>
        <dbReference type="HAMAP-Rule" id="MF_00037"/>
    </source>
</evidence>
<evidence type="ECO:0000313" key="22">
    <source>
        <dbReference type="Proteomes" id="UP000239532"/>
    </source>
</evidence>
<dbReference type="Pfam" id="PF02873">
    <property type="entry name" value="MurB_C"/>
    <property type="match status" value="1"/>
</dbReference>
<keyword evidence="8 19" id="KW-0132">Cell division</keyword>
<evidence type="ECO:0000256" key="2">
    <source>
        <dbReference type="ARBA" id="ARBA00003921"/>
    </source>
</evidence>
<evidence type="ECO:0000256" key="5">
    <source>
        <dbReference type="ARBA" id="ARBA00012518"/>
    </source>
</evidence>
<dbReference type="InterPro" id="IPR006094">
    <property type="entry name" value="Oxid_FAD_bind_N"/>
</dbReference>
<evidence type="ECO:0000256" key="7">
    <source>
        <dbReference type="ARBA" id="ARBA00022490"/>
    </source>
</evidence>
<comment type="function">
    <text evidence="2 19">Cell wall formation.</text>
</comment>
<comment type="subcellular location">
    <subcellularLocation>
        <location evidence="3 19">Cytoplasm</location>
    </subcellularLocation>
</comment>
<evidence type="ECO:0000256" key="9">
    <source>
        <dbReference type="ARBA" id="ARBA00022630"/>
    </source>
</evidence>
<dbReference type="HAMAP" id="MF_00037">
    <property type="entry name" value="MurB"/>
    <property type="match status" value="1"/>
</dbReference>
<dbReference type="GO" id="GO:0005829">
    <property type="term" value="C:cytosol"/>
    <property type="evidence" value="ECO:0007669"/>
    <property type="project" value="TreeGrafter"/>
</dbReference>
<keyword evidence="12 19" id="KW-0133">Cell shape</keyword>
<feature type="active site" evidence="19">
    <location>
        <position position="336"/>
    </location>
</feature>
<dbReference type="InterPro" id="IPR011601">
    <property type="entry name" value="MurB_C"/>
</dbReference>
<keyword evidence="9 19" id="KW-0285">Flavoprotein</keyword>
<comment type="cofactor">
    <cofactor evidence="1 19">
        <name>FAD</name>
        <dbReference type="ChEBI" id="CHEBI:57692"/>
    </cofactor>
</comment>
<dbReference type="EMBL" id="MQUC01000003">
    <property type="protein sequence ID" value="PRP68239.1"/>
    <property type="molecule type" value="Genomic_DNA"/>
</dbReference>
<evidence type="ECO:0000256" key="11">
    <source>
        <dbReference type="ARBA" id="ARBA00022857"/>
    </source>
</evidence>
<dbReference type="GO" id="GO:0051301">
    <property type="term" value="P:cell division"/>
    <property type="evidence" value="ECO:0007669"/>
    <property type="project" value="UniProtKB-KW"/>
</dbReference>
<dbReference type="InterPro" id="IPR036635">
    <property type="entry name" value="MurB_C_sf"/>
</dbReference>
<evidence type="ECO:0000313" key="21">
    <source>
        <dbReference type="EMBL" id="PRP68239.1"/>
    </source>
</evidence>
<keyword evidence="14 19" id="KW-0560">Oxidoreductase</keyword>
<dbReference type="GO" id="GO:0008762">
    <property type="term" value="F:UDP-N-acetylmuramate dehydrogenase activity"/>
    <property type="evidence" value="ECO:0007669"/>
    <property type="project" value="UniProtKB-UniRule"/>
</dbReference>
<dbReference type="InterPro" id="IPR016166">
    <property type="entry name" value="FAD-bd_PCMH"/>
</dbReference>
<evidence type="ECO:0000256" key="8">
    <source>
        <dbReference type="ARBA" id="ARBA00022618"/>
    </source>
</evidence>
<comment type="caution">
    <text evidence="21">The sequence shown here is derived from an EMBL/GenBank/DDBJ whole genome shotgun (WGS) entry which is preliminary data.</text>
</comment>
<proteinExistence type="inferred from homology"/>
<evidence type="ECO:0000256" key="10">
    <source>
        <dbReference type="ARBA" id="ARBA00022827"/>
    </source>
</evidence>
<keyword evidence="10 19" id="KW-0274">FAD</keyword>
<protein>
    <recommendedName>
        <fullName evidence="6 19">UDP-N-acetylenolpyruvoylglucosamine reductase</fullName>
        <ecNumber evidence="5 19">1.3.1.98</ecNumber>
    </recommendedName>
    <alternativeName>
        <fullName evidence="17 19">UDP-N-acetylmuramate dehydrogenase</fullName>
    </alternativeName>
</protein>
<name>A0A2S9WXP3_9FLAO</name>
<evidence type="ECO:0000256" key="12">
    <source>
        <dbReference type="ARBA" id="ARBA00022960"/>
    </source>
</evidence>
<keyword evidence="22" id="KW-1185">Reference proteome</keyword>
<dbReference type="InterPro" id="IPR016167">
    <property type="entry name" value="FAD-bd_PCMH_sub1"/>
</dbReference>
<organism evidence="21 22">
    <name type="scientific">Nonlabens agnitus</name>
    <dbReference type="NCBI Taxonomy" id="870484"/>
    <lineage>
        <taxon>Bacteria</taxon>
        <taxon>Pseudomonadati</taxon>
        <taxon>Bacteroidota</taxon>
        <taxon>Flavobacteriia</taxon>
        <taxon>Flavobacteriales</taxon>
        <taxon>Flavobacteriaceae</taxon>
        <taxon>Nonlabens</taxon>
    </lineage>
</organism>
<dbReference type="EC" id="1.3.1.98" evidence="5 19"/>
<dbReference type="PANTHER" id="PTHR21071">
    <property type="entry name" value="UDP-N-ACETYLENOLPYRUVOYLGLUCOSAMINE REDUCTASE"/>
    <property type="match status" value="1"/>
</dbReference>
<evidence type="ECO:0000256" key="14">
    <source>
        <dbReference type="ARBA" id="ARBA00023002"/>
    </source>
</evidence>
<gene>
    <name evidence="19" type="primary">murB</name>
    <name evidence="21" type="ORF">BST86_00615</name>
</gene>
<sequence length="342" mass="37892">MEISHGYSLKKHNTFGISAFAKAYTSITTLQQLEEALTYFVGAEKFLLGGGSNMLILNDIEKPVLHINLKGIEKVNENGNKVHLKVMAGENWHELVLYCVNNNFAGIENLALIPGNTGTAPIQNIGAYGVELKDVFVSCEVMDLETRAVKTLTKEDCNFGYRDSIFKNEALGKFVITSVTLELTDLKKNNDYQLKVDYGAIKEEMQQLPGEDTIGKVAQAVINIRTSKLPDPKVIGNSGSFFKNPVIDKETYLKLLESFPDMPSYQVNDNEVKIPAGWLIDKSGFKGKRYGDAGVHDRQALVLVNHGKATGMEILSVAREIQKTVKETYGIVIETEVNLIEN</sequence>
<feature type="active site" evidence="19">
    <location>
        <position position="162"/>
    </location>
</feature>
<evidence type="ECO:0000256" key="6">
    <source>
        <dbReference type="ARBA" id="ARBA00015188"/>
    </source>
</evidence>
<evidence type="ECO:0000256" key="4">
    <source>
        <dbReference type="ARBA" id="ARBA00004752"/>
    </source>
</evidence>
<evidence type="ECO:0000256" key="13">
    <source>
        <dbReference type="ARBA" id="ARBA00022984"/>
    </source>
</evidence>
<evidence type="ECO:0000259" key="20">
    <source>
        <dbReference type="PROSITE" id="PS51387"/>
    </source>
</evidence>